<keyword evidence="3 5" id="KW-0808">Transferase</keyword>
<dbReference type="PANTHER" id="PTHR43691">
    <property type="entry name" value="URIDINE PHOSPHORYLASE"/>
    <property type="match status" value="1"/>
</dbReference>
<accession>A0A939H9Z7</accession>
<comment type="catalytic activity">
    <reaction evidence="4">
        <text>uridine + phosphate = alpha-D-ribose 1-phosphate + uracil</text>
        <dbReference type="Rhea" id="RHEA:24388"/>
        <dbReference type="ChEBI" id="CHEBI:16704"/>
        <dbReference type="ChEBI" id="CHEBI:17568"/>
        <dbReference type="ChEBI" id="CHEBI:43474"/>
        <dbReference type="ChEBI" id="CHEBI:57720"/>
        <dbReference type="EC" id="2.4.2.3"/>
    </reaction>
</comment>
<comment type="similarity">
    <text evidence="1 5">Belongs to the PNP/UDP phosphorylase family.</text>
</comment>
<comment type="caution">
    <text evidence="7">The sequence shown here is derived from an EMBL/GenBank/DDBJ whole genome shotgun (WGS) entry which is preliminary data.</text>
</comment>
<dbReference type="AlphaFoldDB" id="A0A939H9Z7"/>
<dbReference type="SUPFAM" id="SSF53167">
    <property type="entry name" value="Purine and uridine phosphorylases"/>
    <property type="match status" value="1"/>
</dbReference>
<evidence type="ECO:0000256" key="3">
    <source>
        <dbReference type="ARBA" id="ARBA00022679"/>
    </source>
</evidence>
<dbReference type="GO" id="GO:0005829">
    <property type="term" value="C:cytosol"/>
    <property type="evidence" value="ECO:0007669"/>
    <property type="project" value="TreeGrafter"/>
</dbReference>
<evidence type="ECO:0000259" key="6">
    <source>
        <dbReference type="Pfam" id="PF01048"/>
    </source>
</evidence>
<dbReference type="GO" id="GO:0004850">
    <property type="term" value="F:uridine phosphorylase activity"/>
    <property type="evidence" value="ECO:0007669"/>
    <property type="project" value="UniProtKB-EC"/>
</dbReference>
<feature type="binding site" description="in other chain" evidence="5">
    <location>
        <position position="24"/>
    </location>
    <ligand>
        <name>phosphate</name>
        <dbReference type="ChEBI" id="CHEBI:43474"/>
        <note>ligand shared between dimeric partners</note>
    </ligand>
</feature>
<dbReference type="NCBIfam" id="NF004489">
    <property type="entry name" value="PRK05819.1"/>
    <property type="match status" value="1"/>
</dbReference>
<keyword evidence="8" id="KW-1185">Reference proteome</keyword>
<evidence type="ECO:0000313" key="7">
    <source>
        <dbReference type="EMBL" id="MBO1263498.1"/>
    </source>
</evidence>
<evidence type="ECO:0000256" key="5">
    <source>
        <dbReference type="HAMAP-Rule" id="MF_01627"/>
    </source>
</evidence>
<feature type="site" description="Important for catalytic activity" evidence="5">
    <location>
        <position position="216"/>
    </location>
</feature>
<protein>
    <recommendedName>
        <fullName evidence="5">Purine nucleoside phosphorylase DeoD-type</fullName>
        <shortName evidence="5">PNP</shortName>
        <ecNumber evidence="5">2.4.2.1</ecNumber>
    </recommendedName>
</protein>
<evidence type="ECO:0000313" key="8">
    <source>
        <dbReference type="Proteomes" id="UP000664218"/>
    </source>
</evidence>
<evidence type="ECO:0000256" key="2">
    <source>
        <dbReference type="ARBA" id="ARBA00022676"/>
    </source>
</evidence>
<feature type="binding site" evidence="5">
    <location>
        <position position="43"/>
    </location>
    <ligand>
        <name>phosphate</name>
        <dbReference type="ChEBI" id="CHEBI:43474"/>
        <note>ligand shared between dimeric partners</note>
    </ligand>
</feature>
<dbReference type="HAMAP" id="MF_01627">
    <property type="entry name" value="Pur_nucleosid_phosp"/>
    <property type="match status" value="1"/>
</dbReference>
<dbReference type="InterPro" id="IPR018016">
    <property type="entry name" value="Nucleoside_phosphorylase_CS"/>
</dbReference>
<evidence type="ECO:0000256" key="1">
    <source>
        <dbReference type="ARBA" id="ARBA00010456"/>
    </source>
</evidence>
<feature type="binding site" description="in other chain" evidence="5">
    <location>
        <begin position="202"/>
        <end position="203"/>
    </location>
    <ligand>
        <name>a purine D-ribonucleoside</name>
        <dbReference type="ChEBI" id="CHEBI:142355"/>
        <note>ligand shared between dimeric partners</note>
    </ligand>
</feature>
<feature type="binding site" description="in other chain" evidence="5">
    <location>
        <begin position="87"/>
        <end position="90"/>
    </location>
    <ligand>
        <name>phosphate</name>
        <dbReference type="ChEBI" id="CHEBI:43474"/>
        <note>ligand shared between dimeric partners</note>
    </ligand>
</feature>
<name>A0A939H9Z7_9CLOT</name>
<keyword evidence="2 5" id="KW-0328">Glycosyltransferase</keyword>
<dbReference type="CDD" id="cd09006">
    <property type="entry name" value="PNP_EcPNPI-like"/>
    <property type="match status" value="1"/>
</dbReference>
<comment type="catalytic activity">
    <reaction evidence="5">
        <text>a purine 2'-deoxy-D-ribonucleoside + phosphate = a purine nucleobase + 2-deoxy-alpha-D-ribose 1-phosphate</text>
        <dbReference type="Rhea" id="RHEA:36431"/>
        <dbReference type="ChEBI" id="CHEBI:26386"/>
        <dbReference type="ChEBI" id="CHEBI:43474"/>
        <dbReference type="ChEBI" id="CHEBI:57259"/>
        <dbReference type="ChEBI" id="CHEBI:142361"/>
        <dbReference type="EC" id="2.4.2.1"/>
    </reaction>
</comment>
<feature type="binding site" evidence="5">
    <location>
        <position position="4"/>
    </location>
    <ligand>
        <name>a purine D-ribonucleoside</name>
        <dbReference type="ChEBI" id="CHEBI:142355"/>
        <note>ligand shared between dimeric partners</note>
    </ligand>
</feature>
<gene>
    <name evidence="5 7" type="primary">deoD</name>
    <name evidence="7" type="ORF">J3A84_00395</name>
</gene>
<dbReference type="NCBIfam" id="TIGR00107">
    <property type="entry name" value="deoD"/>
    <property type="match status" value="1"/>
</dbReference>
<dbReference type="Pfam" id="PF01048">
    <property type="entry name" value="PNP_UDP_1"/>
    <property type="match status" value="1"/>
</dbReference>
<feature type="binding site" description="in other chain" evidence="5">
    <location>
        <begin position="178"/>
        <end position="180"/>
    </location>
    <ligand>
        <name>a purine D-ribonucleoside</name>
        <dbReference type="ChEBI" id="CHEBI:142355"/>
        <note>ligand shared between dimeric partners</note>
    </ligand>
</feature>
<feature type="active site" description="Proton donor" evidence="5">
    <location>
        <position position="203"/>
    </location>
</feature>
<dbReference type="EMBL" id="JAFNJU010000001">
    <property type="protein sequence ID" value="MBO1263498.1"/>
    <property type="molecule type" value="Genomic_DNA"/>
</dbReference>
<dbReference type="GO" id="GO:0004731">
    <property type="term" value="F:purine-nucleoside phosphorylase activity"/>
    <property type="evidence" value="ECO:0007669"/>
    <property type="project" value="UniProtKB-UniRule"/>
</dbReference>
<dbReference type="GO" id="GO:0006152">
    <property type="term" value="P:purine nucleoside catabolic process"/>
    <property type="evidence" value="ECO:0007669"/>
    <property type="project" value="TreeGrafter"/>
</dbReference>
<dbReference type="InterPro" id="IPR035994">
    <property type="entry name" value="Nucleoside_phosphorylase_sf"/>
</dbReference>
<comment type="catalytic activity">
    <reaction evidence="5">
        <text>a purine D-ribonucleoside + phosphate = a purine nucleobase + alpha-D-ribose 1-phosphate</text>
        <dbReference type="Rhea" id="RHEA:19805"/>
        <dbReference type="ChEBI" id="CHEBI:26386"/>
        <dbReference type="ChEBI" id="CHEBI:43474"/>
        <dbReference type="ChEBI" id="CHEBI:57720"/>
        <dbReference type="ChEBI" id="CHEBI:142355"/>
        <dbReference type="EC" id="2.4.2.1"/>
    </reaction>
</comment>
<dbReference type="NCBIfam" id="NF009914">
    <property type="entry name" value="PRK13374.1"/>
    <property type="match status" value="1"/>
</dbReference>
<comment type="subunit">
    <text evidence="5">Homohexamer; trimer of homodimers.</text>
</comment>
<dbReference type="EC" id="2.4.2.1" evidence="5"/>
<sequence>MSTHIGANKGDIAKTILLPGDPLRAKFIAETFLENPKQYNNVRGMLGYTGTYKGVEVSVQGTGMGIPSISIYVHELIHEYGVKNLMRVGSCGSMQEHVKIRDVILASSASTTSSINKNRFRGMDFAPTASFELLHTAYTKAKELGVNVHVGNVLSSDIFYDTTGAAKLFMDAGTLGVEMEAAALYTEAALAGVNALTLLTVSDSLITGEETTALERQETFKEMMKIALETAVAMAEAE</sequence>
<feature type="domain" description="Nucleoside phosphorylase" evidence="6">
    <location>
        <begin position="16"/>
        <end position="234"/>
    </location>
</feature>
<evidence type="ECO:0000256" key="4">
    <source>
        <dbReference type="ARBA" id="ARBA00048447"/>
    </source>
</evidence>
<reference evidence="7" key="1">
    <citation type="submission" date="2021-03" db="EMBL/GenBank/DDBJ databases">
        <title>Proteiniclasticum marinus sp. nov., isolated from tidal flat sediment.</title>
        <authorList>
            <person name="Namirimu T."/>
            <person name="Yang J.-A."/>
            <person name="Yang S.-H."/>
            <person name="Kim Y.-J."/>
            <person name="Kwon K.K."/>
        </authorList>
    </citation>
    <scope>NUCLEOTIDE SEQUENCE</scope>
    <source>
        <strain evidence="7">SCR006</strain>
    </source>
</reference>
<dbReference type="Proteomes" id="UP000664218">
    <property type="component" value="Unassembled WGS sequence"/>
</dbReference>
<dbReference type="Gene3D" id="3.40.50.1580">
    <property type="entry name" value="Nucleoside phosphorylase domain"/>
    <property type="match status" value="1"/>
</dbReference>
<dbReference type="InterPro" id="IPR000845">
    <property type="entry name" value="Nucleoside_phosphorylase_d"/>
</dbReference>
<feature type="binding site" description="in other chain" evidence="5">
    <location>
        <position position="20"/>
    </location>
    <ligand>
        <name>phosphate</name>
        <dbReference type="ChEBI" id="CHEBI:43474"/>
        <note>ligand shared between dimeric partners</note>
    </ligand>
</feature>
<comment type="function">
    <text evidence="5">Catalyzes the reversible phosphorolytic breakdown of the N-glycosidic bond in the beta-(deoxy)ribonucleoside molecules, with the formation of the corresponding free purine bases and pentose-1-phosphate.</text>
</comment>
<dbReference type="RefSeq" id="WP_207598019.1">
    <property type="nucleotide sequence ID" value="NZ_JAFNJU010000001.1"/>
</dbReference>
<proteinExistence type="inferred from homology"/>
<dbReference type="InterPro" id="IPR004402">
    <property type="entry name" value="DeoD-type"/>
</dbReference>
<organism evidence="7 8">
    <name type="scientific">Proteiniclasticum aestuarii</name>
    <dbReference type="NCBI Taxonomy" id="2817862"/>
    <lineage>
        <taxon>Bacteria</taxon>
        <taxon>Bacillati</taxon>
        <taxon>Bacillota</taxon>
        <taxon>Clostridia</taxon>
        <taxon>Eubacteriales</taxon>
        <taxon>Clostridiaceae</taxon>
        <taxon>Proteiniclasticum</taxon>
    </lineage>
</organism>
<dbReference type="PROSITE" id="PS01232">
    <property type="entry name" value="PNP_UDP_1"/>
    <property type="match status" value="1"/>
</dbReference>
<dbReference type="PANTHER" id="PTHR43691:SF11">
    <property type="entry name" value="FI09636P-RELATED"/>
    <property type="match status" value="1"/>
</dbReference>